<organism evidence="3 4">
    <name type="scientific">Pseudooceanicola nanhaiensis</name>
    <dbReference type="NCBI Taxonomy" id="375761"/>
    <lineage>
        <taxon>Bacteria</taxon>
        <taxon>Pseudomonadati</taxon>
        <taxon>Pseudomonadota</taxon>
        <taxon>Alphaproteobacteria</taxon>
        <taxon>Rhodobacterales</taxon>
        <taxon>Paracoccaceae</taxon>
        <taxon>Pseudooceanicola</taxon>
    </lineage>
</organism>
<keyword evidence="1" id="KW-0812">Transmembrane</keyword>
<dbReference type="AlphaFoldDB" id="A0A917T6Z4"/>
<protein>
    <recommendedName>
        <fullName evidence="2">TadE-like domain-containing protein</fullName>
    </recommendedName>
</protein>
<proteinExistence type="predicted"/>
<keyword evidence="1" id="KW-0472">Membrane</keyword>
<accession>A0A917T6Z4</accession>
<gene>
    <name evidence="3" type="ORF">GCM10011534_37130</name>
</gene>
<feature type="domain" description="TadE-like" evidence="2">
    <location>
        <begin position="26"/>
        <end position="67"/>
    </location>
</feature>
<dbReference type="EMBL" id="BMLF01000003">
    <property type="protein sequence ID" value="GGM11664.1"/>
    <property type="molecule type" value="Genomic_DNA"/>
</dbReference>
<dbReference type="InterPro" id="IPR012495">
    <property type="entry name" value="TadE-like_dom"/>
</dbReference>
<sequence>MTREPAMSHPLRGYVRRFARDQRGTVAVVDFAILFPILLTMFLSGVEMGMMTVRQTLMEHALDRAVRDLRIGTGEEVTHESLRRRICGYAGLLPHCETSLKLEMRPTDMRTFSTKLGGAADCINRAETVNPIRAFSNGQRSELMLLRACYVFNPIFPNIGFGFQAAKNEAGDIQLIATSAFVNEPT</sequence>
<comment type="caution">
    <text evidence="3">The sequence shown here is derived from an EMBL/GenBank/DDBJ whole genome shotgun (WGS) entry which is preliminary data.</text>
</comment>
<keyword evidence="4" id="KW-1185">Reference proteome</keyword>
<evidence type="ECO:0000313" key="4">
    <source>
        <dbReference type="Proteomes" id="UP000649829"/>
    </source>
</evidence>
<dbReference type="Pfam" id="PF07811">
    <property type="entry name" value="TadE"/>
    <property type="match status" value="1"/>
</dbReference>
<feature type="transmembrane region" description="Helical" evidence="1">
    <location>
        <begin position="26"/>
        <end position="46"/>
    </location>
</feature>
<name>A0A917T6Z4_9RHOB</name>
<dbReference type="RefSeq" id="WP_244881794.1">
    <property type="nucleotide sequence ID" value="NZ_JAYMDU010000001.1"/>
</dbReference>
<dbReference type="Proteomes" id="UP000649829">
    <property type="component" value="Unassembled WGS sequence"/>
</dbReference>
<reference evidence="3" key="2">
    <citation type="submission" date="2020-09" db="EMBL/GenBank/DDBJ databases">
        <authorList>
            <person name="Sun Q."/>
            <person name="Zhou Y."/>
        </authorList>
    </citation>
    <scope>NUCLEOTIDE SEQUENCE</scope>
    <source>
        <strain evidence="3">CGMCC 1.6293</strain>
    </source>
</reference>
<evidence type="ECO:0000259" key="2">
    <source>
        <dbReference type="Pfam" id="PF07811"/>
    </source>
</evidence>
<evidence type="ECO:0000256" key="1">
    <source>
        <dbReference type="SAM" id="Phobius"/>
    </source>
</evidence>
<keyword evidence="1" id="KW-1133">Transmembrane helix</keyword>
<evidence type="ECO:0000313" key="3">
    <source>
        <dbReference type="EMBL" id="GGM11664.1"/>
    </source>
</evidence>
<reference evidence="3" key="1">
    <citation type="journal article" date="2014" name="Int. J. Syst. Evol. Microbiol.">
        <title>Complete genome sequence of Corynebacterium casei LMG S-19264T (=DSM 44701T), isolated from a smear-ripened cheese.</title>
        <authorList>
            <consortium name="US DOE Joint Genome Institute (JGI-PGF)"/>
            <person name="Walter F."/>
            <person name="Albersmeier A."/>
            <person name="Kalinowski J."/>
            <person name="Ruckert C."/>
        </authorList>
    </citation>
    <scope>NUCLEOTIDE SEQUENCE</scope>
    <source>
        <strain evidence="3">CGMCC 1.6293</strain>
    </source>
</reference>